<keyword evidence="3" id="KW-0969">Cilium</keyword>
<proteinExistence type="predicted"/>
<evidence type="ECO:0000256" key="1">
    <source>
        <dbReference type="SAM" id="SignalP"/>
    </source>
</evidence>
<evidence type="ECO:0000313" key="5">
    <source>
        <dbReference type="Proteomes" id="UP000251571"/>
    </source>
</evidence>
<dbReference type="RefSeq" id="WP_109564850.1">
    <property type="nucleotide sequence ID" value="NZ_QGDJ01000006.1"/>
</dbReference>
<feature type="signal peptide" evidence="1">
    <location>
        <begin position="1"/>
        <end position="26"/>
    </location>
</feature>
<dbReference type="AlphaFoldDB" id="A0A2Y9AU09"/>
<keyword evidence="3" id="KW-0966">Cell projection</keyword>
<keyword evidence="1" id="KW-0732">Signal</keyword>
<keyword evidence="3" id="KW-0282">Flagellum</keyword>
<dbReference type="Proteomes" id="UP000251571">
    <property type="component" value="Unassembled WGS sequence"/>
</dbReference>
<gene>
    <name evidence="2" type="ORF">BCF38_10622</name>
    <name evidence="3" type="ORF">SAMN05421539_10622</name>
</gene>
<keyword evidence="4" id="KW-1185">Reference proteome</keyword>
<name>A0A2Y9AU09_9RHOB</name>
<feature type="chain" id="PRO_5036058960" evidence="1">
    <location>
        <begin position="27"/>
        <end position="195"/>
    </location>
</feature>
<dbReference type="Proteomes" id="UP000245839">
    <property type="component" value="Unassembled WGS sequence"/>
</dbReference>
<evidence type="ECO:0000313" key="3">
    <source>
        <dbReference type="EMBL" id="SSA47475.1"/>
    </source>
</evidence>
<dbReference type="EMBL" id="UETC01000006">
    <property type="protein sequence ID" value="SSA47475.1"/>
    <property type="molecule type" value="Genomic_DNA"/>
</dbReference>
<protein>
    <submittedName>
        <fullName evidence="2">Flagellar motility protein MotE (MotC chaperone)</fullName>
    </submittedName>
    <submittedName>
        <fullName evidence="3">Flagellar motility protein MotE, a chaperone for MotC folding</fullName>
    </submittedName>
</protein>
<dbReference type="SUPFAM" id="SSF158791">
    <property type="entry name" value="MgtE N-terminal domain-like"/>
    <property type="match status" value="1"/>
</dbReference>
<organism evidence="3 5">
    <name type="scientific">Jannaschia seohaensis</name>
    <dbReference type="NCBI Taxonomy" id="475081"/>
    <lineage>
        <taxon>Bacteria</taxon>
        <taxon>Pseudomonadati</taxon>
        <taxon>Pseudomonadota</taxon>
        <taxon>Alphaproteobacteria</taxon>
        <taxon>Rhodobacterales</taxon>
        <taxon>Roseobacteraceae</taxon>
        <taxon>Jannaschia</taxon>
    </lineage>
</organism>
<evidence type="ECO:0000313" key="2">
    <source>
        <dbReference type="EMBL" id="PWJ17412.1"/>
    </source>
</evidence>
<evidence type="ECO:0000313" key="4">
    <source>
        <dbReference type="Proteomes" id="UP000245839"/>
    </source>
</evidence>
<dbReference type="OrthoDB" id="9791432at2"/>
<sequence length="195" mass="20857">MTSLISRTRRLFFAALLTVLALSALARIVSASIASMPDGTEATPSPPAPAALLCPPSSEVSDLLRAIAVRDAELEERERQVALREQDARLARQEIRASLEEMATARAALEARMFVSDSASEEDVARLVTVYEGMKPKDAAALFETMDAGFAAGFLGRMRPDAAAAIFSSLSPEQAYALSVWIAGRNANAAREGEE</sequence>
<accession>A0A2Y9AU09</accession>
<dbReference type="EMBL" id="QGDJ01000006">
    <property type="protein sequence ID" value="PWJ17412.1"/>
    <property type="molecule type" value="Genomic_DNA"/>
</dbReference>
<reference evidence="2 4" key="2">
    <citation type="submission" date="2018-03" db="EMBL/GenBank/DDBJ databases">
        <title>Genomic Encyclopedia of Archaeal and Bacterial Type Strains, Phase II (KMG-II): from individual species to whole genera.</title>
        <authorList>
            <person name="Goeker M."/>
        </authorList>
    </citation>
    <scope>NUCLEOTIDE SEQUENCE [LARGE SCALE GENOMIC DNA]</scope>
    <source>
        <strain evidence="2 4">DSM 25227</strain>
    </source>
</reference>
<reference evidence="3 5" key="1">
    <citation type="submission" date="2016-10" db="EMBL/GenBank/DDBJ databases">
        <authorList>
            <person name="Cai Z."/>
        </authorList>
    </citation>
    <scope>NUCLEOTIDE SEQUENCE [LARGE SCALE GENOMIC DNA]</scope>
    <source>
        <strain evidence="3 5">DSM 25227</strain>
    </source>
</reference>